<dbReference type="Proteomes" id="UP000092666">
    <property type="component" value="Unassembled WGS sequence"/>
</dbReference>
<feature type="compositionally biased region" description="Basic and acidic residues" evidence="1">
    <location>
        <begin position="150"/>
        <end position="160"/>
    </location>
</feature>
<evidence type="ECO:0000313" key="2">
    <source>
        <dbReference type="EMBL" id="OCF31152.1"/>
    </source>
</evidence>
<sequence length="619" mass="67814">MTAPTRSEAFVALSQEVSALITLSYETAASLVHDKYHASVGFWGLGEWVKERHDKAHEGESGRGYAVVVVGANESIGQALTLRLAKSGYTVFPLMPLPSPDSPPTSEALSQLLLTWSSVQKRIRAKRPRHCGQVVPVIVDPENIAQDLSRTQRGDLKRSPSSESSSTASSSTSSGMGGLSPTFTSGTIPKAKHREQPCERAGIEPAEDEEGSSRWRNRFGHAGETVRAYCRENNLHLVAIVCAPRNAPKVRKPHFPTSPSPEEGSEEHTLSPASKAQQMQDDREGIASIGPQYLFSSTCTDNGGVRLRSHPHSTPPWAAPSSLSTKGHRSSDSVTSASTSTSPRTGLPYAHDVNPYEMIGLSPYALTLTDESTLASLYRSNVIDPLSVVKELTEFMSFTHAIGKGRARVIFINGGLEGGISEVKNGNESIDREAKGAMRVVNAARREARKIMRKQLRGLGIEVCEVVVGAMNAPRPMTRHHLRNSSEDSLSSITQLHRTPNSRRTVSHALSLPSNLSTLFRKYFSTPWRLTREDVIESRYQALSTIWAVDDALLFSCVRRAIEDRYPRSRHHAGLTAVLEDLADKVPGGGIAERWVEWAGRGVLGWRVWDWVFGDGARF</sequence>
<gene>
    <name evidence="2" type="ORF">I316_07119</name>
</gene>
<feature type="region of interest" description="Disordered" evidence="1">
    <location>
        <begin position="145"/>
        <end position="215"/>
    </location>
</feature>
<name>A0A1B9GJ84_9TREE</name>
<evidence type="ECO:0000256" key="1">
    <source>
        <dbReference type="SAM" id="MobiDB-lite"/>
    </source>
</evidence>
<evidence type="ECO:0000313" key="3">
    <source>
        <dbReference type="Proteomes" id="UP000092666"/>
    </source>
</evidence>
<reference evidence="2 3" key="1">
    <citation type="submission" date="2013-07" db="EMBL/GenBank/DDBJ databases">
        <title>The Genome Sequence of Cryptococcus heveanensis BCC8398.</title>
        <authorList>
            <consortium name="The Broad Institute Genome Sequencing Platform"/>
            <person name="Cuomo C."/>
            <person name="Litvintseva A."/>
            <person name="Chen Y."/>
            <person name="Heitman J."/>
            <person name="Sun S."/>
            <person name="Springer D."/>
            <person name="Dromer F."/>
            <person name="Young S.K."/>
            <person name="Zeng Q."/>
            <person name="Gargeya S."/>
            <person name="Fitzgerald M."/>
            <person name="Abouelleil A."/>
            <person name="Alvarado L."/>
            <person name="Berlin A.M."/>
            <person name="Chapman S.B."/>
            <person name="Dewar J."/>
            <person name="Goldberg J."/>
            <person name="Griggs A."/>
            <person name="Gujja S."/>
            <person name="Hansen M."/>
            <person name="Howarth C."/>
            <person name="Imamovic A."/>
            <person name="Larimer J."/>
            <person name="McCowan C."/>
            <person name="Murphy C."/>
            <person name="Pearson M."/>
            <person name="Priest M."/>
            <person name="Roberts A."/>
            <person name="Saif S."/>
            <person name="Shea T."/>
            <person name="Sykes S."/>
            <person name="Wortman J."/>
            <person name="Nusbaum C."/>
            <person name="Birren B."/>
        </authorList>
    </citation>
    <scope>NUCLEOTIDE SEQUENCE [LARGE SCALE GENOMIC DNA]</scope>
    <source>
        <strain evidence="2 3">BCC8398</strain>
    </source>
</reference>
<keyword evidence="3" id="KW-1185">Reference proteome</keyword>
<proteinExistence type="predicted"/>
<feature type="compositionally biased region" description="Low complexity" evidence="1">
    <location>
        <begin position="161"/>
        <end position="182"/>
    </location>
</feature>
<dbReference type="OrthoDB" id="2575262at2759"/>
<feature type="region of interest" description="Disordered" evidence="1">
    <location>
        <begin position="248"/>
        <end position="282"/>
    </location>
</feature>
<organism evidence="2 3">
    <name type="scientific">Kwoniella heveanensis BCC8398</name>
    <dbReference type="NCBI Taxonomy" id="1296120"/>
    <lineage>
        <taxon>Eukaryota</taxon>
        <taxon>Fungi</taxon>
        <taxon>Dikarya</taxon>
        <taxon>Basidiomycota</taxon>
        <taxon>Agaricomycotina</taxon>
        <taxon>Tremellomycetes</taxon>
        <taxon>Tremellales</taxon>
        <taxon>Cryptococcaceae</taxon>
        <taxon>Kwoniella</taxon>
    </lineage>
</organism>
<protein>
    <submittedName>
        <fullName evidence="2">Uncharacterized protein</fullName>
    </submittedName>
</protein>
<accession>A0A1B9GJ84</accession>
<feature type="region of interest" description="Disordered" evidence="1">
    <location>
        <begin position="304"/>
        <end position="349"/>
    </location>
</feature>
<reference evidence="3" key="2">
    <citation type="submission" date="2013-12" db="EMBL/GenBank/DDBJ databases">
        <title>Evolution of pathogenesis and genome organization in the Tremellales.</title>
        <authorList>
            <person name="Cuomo C."/>
            <person name="Litvintseva A."/>
            <person name="Heitman J."/>
            <person name="Chen Y."/>
            <person name="Sun S."/>
            <person name="Springer D."/>
            <person name="Dromer F."/>
            <person name="Young S."/>
            <person name="Zeng Q."/>
            <person name="Chapman S."/>
            <person name="Gujja S."/>
            <person name="Saif S."/>
            <person name="Birren B."/>
        </authorList>
    </citation>
    <scope>NUCLEOTIDE SEQUENCE [LARGE SCALE GENOMIC DNA]</scope>
    <source>
        <strain evidence="3">BCC8398</strain>
    </source>
</reference>
<dbReference type="STRING" id="1296120.A0A1B9GJ84"/>
<dbReference type="EMBL" id="KV700137">
    <property type="protein sequence ID" value="OCF31152.1"/>
    <property type="molecule type" value="Genomic_DNA"/>
</dbReference>
<dbReference type="AlphaFoldDB" id="A0A1B9GJ84"/>
<feature type="compositionally biased region" description="Low complexity" evidence="1">
    <location>
        <begin position="332"/>
        <end position="342"/>
    </location>
</feature>